<keyword evidence="2" id="KW-0238">DNA-binding</keyword>
<dbReference type="STRING" id="1317121.ATO11_12305"/>
<dbReference type="GO" id="GO:0003677">
    <property type="term" value="F:DNA binding"/>
    <property type="evidence" value="ECO:0007669"/>
    <property type="project" value="UniProtKB-KW"/>
</dbReference>
<evidence type="ECO:0000256" key="2">
    <source>
        <dbReference type="ARBA" id="ARBA00023125"/>
    </source>
</evidence>
<dbReference type="SUPFAM" id="SSF51206">
    <property type="entry name" value="cAMP-binding domain-like"/>
    <property type="match status" value="1"/>
</dbReference>
<feature type="domain" description="Cyclic nucleotide-binding" evidence="4">
    <location>
        <begin position="15"/>
        <end position="97"/>
    </location>
</feature>
<evidence type="ECO:0000259" key="5">
    <source>
        <dbReference type="PROSITE" id="PS51063"/>
    </source>
</evidence>
<feature type="domain" description="HTH crp-type" evidence="5">
    <location>
        <begin position="149"/>
        <end position="224"/>
    </location>
</feature>
<keyword evidence="7" id="KW-1185">Reference proteome</keyword>
<gene>
    <name evidence="6" type="ORF">ATO11_12305</name>
</gene>
<name>A0A0L1JP89_9RHOB</name>
<dbReference type="PANTHER" id="PTHR24567:SF68">
    <property type="entry name" value="DNA-BINDING TRANSCRIPTIONAL DUAL REGULATOR CRP"/>
    <property type="match status" value="1"/>
</dbReference>
<dbReference type="Proteomes" id="UP000036938">
    <property type="component" value="Unassembled WGS sequence"/>
</dbReference>
<dbReference type="GO" id="GO:0003700">
    <property type="term" value="F:DNA-binding transcription factor activity"/>
    <property type="evidence" value="ECO:0007669"/>
    <property type="project" value="TreeGrafter"/>
</dbReference>
<dbReference type="PROSITE" id="PS50042">
    <property type="entry name" value="CNMP_BINDING_3"/>
    <property type="match status" value="1"/>
</dbReference>
<dbReference type="InterPro" id="IPR050397">
    <property type="entry name" value="Env_Response_Regulators"/>
</dbReference>
<evidence type="ECO:0000256" key="3">
    <source>
        <dbReference type="ARBA" id="ARBA00023163"/>
    </source>
</evidence>
<dbReference type="SMART" id="SM00100">
    <property type="entry name" value="cNMP"/>
    <property type="match status" value="1"/>
</dbReference>
<dbReference type="Gene3D" id="2.60.120.10">
    <property type="entry name" value="Jelly Rolls"/>
    <property type="match status" value="1"/>
</dbReference>
<protein>
    <submittedName>
        <fullName evidence="6">Crp/Fnr family transcriptional regulator</fullName>
    </submittedName>
</protein>
<proteinExistence type="predicted"/>
<comment type="caution">
    <text evidence="6">The sequence shown here is derived from an EMBL/GenBank/DDBJ whole genome shotgun (WGS) entry which is preliminary data.</text>
</comment>
<keyword evidence="1" id="KW-0805">Transcription regulation</keyword>
<dbReference type="SUPFAM" id="SSF46785">
    <property type="entry name" value="Winged helix' DNA-binding domain"/>
    <property type="match status" value="1"/>
</dbReference>
<organism evidence="6 7">
    <name type="scientific">Pseudaestuariivita atlantica</name>
    <dbReference type="NCBI Taxonomy" id="1317121"/>
    <lineage>
        <taxon>Bacteria</taxon>
        <taxon>Pseudomonadati</taxon>
        <taxon>Pseudomonadota</taxon>
        <taxon>Alphaproteobacteria</taxon>
        <taxon>Rhodobacterales</taxon>
        <taxon>Paracoccaceae</taxon>
        <taxon>Pseudaestuariivita</taxon>
    </lineage>
</organism>
<dbReference type="PANTHER" id="PTHR24567">
    <property type="entry name" value="CRP FAMILY TRANSCRIPTIONAL REGULATORY PROTEIN"/>
    <property type="match status" value="1"/>
</dbReference>
<dbReference type="CDD" id="cd00038">
    <property type="entry name" value="CAP_ED"/>
    <property type="match status" value="1"/>
</dbReference>
<dbReference type="InterPro" id="IPR018490">
    <property type="entry name" value="cNMP-bd_dom_sf"/>
</dbReference>
<dbReference type="SMART" id="SM00419">
    <property type="entry name" value="HTH_CRP"/>
    <property type="match status" value="1"/>
</dbReference>
<dbReference type="OrthoDB" id="7584044at2"/>
<dbReference type="Gene3D" id="1.10.10.10">
    <property type="entry name" value="Winged helix-like DNA-binding domain superfamily/Winged helix DNA-binding domain"/>
    <property type="match status" value="1"/>
</dbReference>
<dbReference type="Pfam" id="PF00027">
    <property type="entry name" value="cNMP_binding"/>
    <property type="match status" value="1"/>
</dbReference>
<dbReference type="AlphaFoldDB" id="A0A0L1JP89"/>
<evidence type="ECO:0000313" key="7">
    <source>
        <dbReference type="Proteomes" id="UP000036938"/>
    </source>
</evidence>
<evidence type="ECO:0000256" key="1">
    <source>
        <dbReference type="ARBA" id="ARBA00023015"/>
    </source>
</evidence>
<dbReference type="InterPro" id="IPR000595">
    <property type="entry name" value="cNMP-bd_dom"/>
</dbReference>
<dbReference type="GO" id="GO:0005829">
    <property type="term" value="C:cytosol"/>
    <property type="evidence" value="ECO:0007669"/>
    <property type="project" value="TreeGrafter"/>
</dbReference>
<dbReference type="EMBL" id="AQQZ01000005">
    <property type="protein sequence ID" value="KNG93233.1"/>
    <property type="molecule type" value="Genomic_DNA"/>
</dbReference>
<evidence type="ECO:0000259" key="4">
    <source>
        <dbReference type="PROSITE" id="PS50042"/>
    </source>
</evidence>
<evidence type="ECO:0000313" key="6">
    <source>
        <dbReference type="EMBL" id="KNG93233.1"/>
    </source>
</evidence>
<dbReference type="InterPro" id="IPR036390">
    <property type="entry name" value="WH_DNA-bd_sf"/>
</dbReference>
<dbReference type="PROSITE" id="PS51063">
    <property type="entry name" value="HTH_CRP_2"/>
    <property type="match status" value="1"/>
</dbReference>
<dbReference type="InterPro" id="IPR036388">
    <property type="entry name" value="WH-like_DNA-bd_sf"/>
</dbReference>
<keyword evidence="3" id="KW-0804">Transcription</keyword>
<dbReference type="InterPro" id="IPR014710">
    <property type="entry name" value="RmlC-like_jellyroll"/>
</dbReference>
<dbReference type="InterPro" id="IPR012318">
    <property type="entry name" value="HTH_CRP"/>
</dbReference>
<dbReference type="PATRIC" id="fig|1317121.7.peg.3169"/>
<dbReference type="Pfam" id="PF13545">
    <property type="entry name" value="HTH_Crp_2"/>
    <property type="match status" value="1"/>
</dbReference>
<accession>A0A0L1JP89</accession>
<sequence length="243" mass="27308">MPINCKNCPLRRHELFATMSSDDVAFMQDMKQGEQHVAPGTVVFSQGDKPDHLYTVLEGKGLRHKTLPDGRRQVVNFVMPGDFIGLQAGVMGEMRHAVEATTAMTLCIFNRSDLWKVFQNNPSRAYDLTYLAAIEEHLLGDALSRMGQHGARERVAWSLHRLYRRDVAIGAVAGDGSISLPFRQQDLADALGLSLVHTNKTLAQLKAENVARWERRRLFVHQPETLAQIGLVEQLQPETRPLM</sequence>
<reference evidence="6 7" key="1">
    <citation type="journal article" date="2015" name="Int. J. Syst. Evol. Microbiol.">
        <title>Aestuariivita atlantica sp. nov., isolated from deep sea sediment of the Atlantic Ocean.</title>
        <authorList>
            <person name="Li G."/>
            <person name="Lai Q."/>
            <person name="Du Y."/>
            <person name="Liu X."/>
            <person name="Sun F."/>
            <person name="Shao Z."/>
        </authorList>
    </citation>
    <scope>NUCLEOTIDE SEQUENCE [LARGE SCALE GENOMIC DNA]</scope>
    <source>
        <strain evidence="6 7">22II-S11-z3</strain>
    </source>
</reference>